<proteinExistence type="inferred from homology"/>
<feature type="binding site" evidence="7">
    <location>
        <position position="172"/>
    </location>
    <ligand>
        <name>Zn(2+)</name>
        <dbReference type="ChEBI" id="CHEBI:29105"/>
    </ligand>
</feature>
<evidence type="ECO:0000256" key="4">
    <source>
        <dbReference type="ARBA" id="ARBA00023015"/>
    </source>
</evidence>
<feature type="binding site" evidence="7">
    <location>
        <position position="169"/>
    </location>
    <ligand>
        <name>Zn(2+)</name>
        <dbReference type="ChEBI" id="CHEBI:29105"/>
    </ligand>
</feature>
<dbReference type="InterPro" id="IPR036390">
    <property type="entry name" value="WH_DNA-bd_sf"/>
</dbReference>
<dbReference type="GO" id="GO:0003700">
    <property type="term" value="F:DNA-binding transcription factor activity"/>
    <property type="evidence" value="ECO:0007669"/>
    <property type="project" value="InterPro"/>
</dbReference>
<evidence type="ECO:0000256" key="1">
    <source>
        <dbReference type="ARBA" id="ARBA00007957"/>
    </source>
</evidence>
<dbReference type="InterPro" id="IPR036388">
    <property type="entry name" value="WH-like_DNA-bd_sf"/>
</dbReference>
<evidence type="ECO:0000256" key="6">
    <source>
        <dbReference type="ARBA" id="ARBA00023163"/>
    </source>
</evidence>
<keyword evidence="8" id="KW-0408">Iron</keyword>
<keyword evidence="3 7" id="KW-0862">Zinc</keyword>
<dbReference type="GO" id="GO:0045892">
    <property type="term" value="P:negative regulation of DNA-templated transcription"/>
    <property type="evidence" value="ECO:0007669"/>
    <property type="project" value="TreeGrafter"/>
</dbReference>
<dbReference type="InterPro" id="IPR043135">
    <property type="entry name" value="Fur_C"/>
</dbReference>
<protein>
    <submittedName>
        <fullName evidence="10">Peroxide stress regulator PerR, FUR family</fullName>
    </submittedName>
</protein>
<evidence type="ECO:0000256" key="8">
    <source>
        <dbReference type="PIRSR" id="PIRSR602481-2"/>
    </source>
</evidence>
<dbReference type="RefSeq" id="WP_240488746.1">
    <property type="nucleotide sequence ID" value="NZ_CP012333.1"/>
</dbReference>
<evidence type="ECO:0000256" key="9">
    <source>
        <dbReference type="SAM" id="MobiDB-lite"/>
    </source>
</evidence>
<accession>A0A0K1Q7N7</accession>
<dbReference type="Pfam" id="PF01475">
    <property type="entry name" value="FUR"/>
    <property type="match status" value="1"/>
</dbReference>
<comment type="similarity">
    <text evidence="1">Belongs to the Fur family.</text>
</comment>
<dbReference type="InterPro" id="IPR002481">
    <property type="entry name" value="FUR"/>
</dbReference>
<sequence>MRGRDTIASSRSADAKARVGRAAKTSKTAAKSHPHPRAEELLAELKRAGLKLTPQRIAIVRTLADDHSHPTAQDLFDRLRGAFPTMSFATVYNTLDALANCGLTGSLNLGGAIRFDPNTSPHHHAVCDGCGAIVDIPAEPPAAETKRLVLEGADGFRVRTEERIFRGLCRGCSTPQ</sequence>
<evidence type="ECO:0000256" key="3">
    <source>
        <dbReference type="ARBA" id="ARBA00022833"/>
    </source>
</evidence>
<dbReference type="KEGG" id="llu:AKJ09_08416"/>
<keyword evidence="2" id="KW-0678">Repressor</keyword>
<feature type="binding site" evidence="7">
    <location>
        <position position="130"/>
    </location>
    <ligand>
        <name>Zn(2+)</name>
        <dbReference type="ChEBI" id="CHEBI:29105"/>
    </ligand>
</feature>
<feature type="binding site" evidence="8">
    <location>
        <position position="144"/>
    </location>
    <ligand>
        <name>Fe cation</name>
        <dbReference type="ChEBI" id="CHEBI:24875"/>
    </ligand>
</feature>
<dbReference type="STRING" id="1391654.AKJ09_08416"/>
<evidence type="ECO:0000256" key="7">
    <source>
        <dbReference type="PIRSR" id="PIRSR602481-1"/>
    </source>
</evidence>
<dbReference type="GO" id="GO:0008270">
    <property type="term" value="F:zinc ion binding"/>
    <property type="evidence" value="ECO:0007669"/>
    <property type="project" value="TreeGrafter"/>
</dbReference>
<dbReference type="Proteomes" id="UP000064967">
    <property type="component" value="Chromosome"/>
</dbReference>
<name>A0A0K1Q7N7_9BACT</name>
<comment type="cofactor">
    <cofactor evidence="7">
        <name>Zn(2+)</name>
        <dbReference type="ChEBI" id="CHEBI:29105"/>
    </cofactor>
    <text evidence="7">Binds 1 zinc ion per subunit.</text>
</comment>
<organism evidence="10 11">
    <name type="scientific">Labilithrix luteola</name>
    <dbReference type="NCBI Taxonomy" id="1391654"/>
    <lineage>
        <taxon>Bacteria</taxon>
        <taxon>Pseudomonadati</taxon>
        <taxon>Myxococcota</taxon>
        <taxon>Polyangia</taxon>
        <taxon>Polyangiales</taxon>
        <taxon>Labilitrichaceae</taxon>
        <taxon>Labilithrix</taxon>
    </lineage>
</organism>
<dbReference type="GO" id="GO:1900376">
    <property type="term" value="P:regulation of secondary metabolite biosynthetic process"/>
    <property type="evidence" value="ECO:0007669"/>
    <property type="project" value="TreeGrafter"/>
</dbReference>
<evidence type="ECO:0000313" key="10">
    <source>
        <dbReference type="EMBL" id="AKV01753.1"/>
    </source>
</evidence>
<feature type="region of interest" description="Disordered" evidence="9">
    <location>
        <begin position="1"/>
        <end position="37"/>
    </location>
</feature>
<dbReference type="EMBL" id="CP012333">
    <property type="protein sequence ID" value="AKV01753.1"/>
    <property type="molecule type" value="Genomic_DNA"/>
</dbReference>
<keyword evidence="6" id="KW-0804">Transcription</keyword>
<keyword evidence="5" id="KW-0238">DNA-binding</keyword>
<gene>
    <name evidence="10" type="ORF">AKJ09_08416</name>
</gene>
<keyword evidence="4" id="KW-0805">Transcription regulation</keyword>
<feature type="binding site" evidence="7">
    <location>
        <position position="127"/>
    </location>
    <ligand>
        <name>Zn(2+)</name>
        <dbReference type="ChEBI" id="CHEBI:29105"/>
    </ligand>
</feature>
<evidence type="ECO:0000313" key="11">
    <source>
        <dbReference type="Proteomes" id="UP000064967"/>
    </source>
</evidence>
<dbReference type="PANTHER" id="PTHR33202">
    <property type="entry name" value="ZINC UPTAKE REGULATION PROTEIN"/>
    <property type="match status" value="1"/>
</dbReference>
<dbReference type="Gene3D" id="3.30.1490.190">
    <property type="match status" value="1"/>
</dbReference>
<dbReference type="GO" id="GO:0000976">
    <property type="term" value="F:transcription cis-regulatory region binding"/>
    <property type="evidence" value="ECO:0007669"/>
    <property type="project" value="TreeGrafter"/>
</dbReference>
<dbReference type="Gene3D" id="1.10.10.10">
    <property type="entry name" value="Winged helix-like DNA-binding domain superfamily/Winged helix DNA-binding domain"/>
    <property type="match status" value="1"/>
</dbReference>
<dbReference type="SUPFAM" id="SSF46785">
    <property type="entry name" value="Winged helix' DNA-binding domain"/>
    <property type="match status" value="1"/>
</dbReference>
<keyword evidence="7" id="KW-0479">Metal-binding</keyword>
<dbReference type="PANTHER" id="PTHR33202:SF7">
    <property type="entry name" value="FERRIC UPTAKE REGULATION PROTEIN"/>
    <property type="match status" value="1"/>
</dbReference>
<evidence type="ECO:0000256" key="5">
    <source>
        <dbReference type="ARBA" id="ARBA00023125"/>
    </source>
</evidence>
<dbReference type="AlphaFoldDB" id="A0A0K1Q7N7"/>
<evidence type="ECO:0000256" key="2">
    <source>
        <dbReference type="ARBA" id="ARBA00022491"/>
    </source>
</evidence>
<comment type="cofactor">
    <cofactor evidence="8">
        <name>Mn(2+)</name>
        <dbReference type="ChEBI" id="CHEBI:29035"/>
    </cofactor>
    <cofactor evidence="8">
        <name>Fe(2+)</name>
        <dbReference type="ChEBI" id="CHEBI:29033"/>
    </cofactor>
    <text evidence="8">Binds 1 Mn(2+) or Fe(2+) ion per subunit.</text>
</comment>
<reference evidence="10 11" key="1">
    <citation type="submission" date="2015-08" db="EMBL/GenBank/DDBJ databases">
        <authorList>
            <person name="Babu N.S."/>
            <person name="Beckwith C.J."/>
            <person name="Beseler K.G."/>
            <person name="Brison A."/>
            <person name="Carone J.V."/>
            <person name="Caskin T.P."/>
            <person name="Diamond M."/>
            <person name="Durham M.E."/>
            <person name="Foxe J.M."/>
            <person name="Go M."/>
            <person name="Henderson B.A."/>
            <person name="Jones I.B."/>
            <person name="McGettigan J.A."/>
            <person name="Micheletti S.J."/>
            <person name="Nasrallah M.E."/>
            <person name="Ortiz D."/>
            <person name="Piller C.R."/>
            <person name="Privatt S.R."/>
            <person name="Schneider S.L."/>
            <person name="Sharp S."/>
            <person name="Smith T.C."/>
            <person name="Stanton J.D."/>
            <person name="Ullery H.E."/>
            <person name="Wilson R.J."/>
            <person name="Serrano M.G."/>
            <person name="Buck G."/>
            <person name="Lee V."/>
            <person name="Wang Y."/>
            <person name="Carvalho R."/>
            <person name="Voegtly L."/>
            <person name="Shi R."/>
            <person name="Duckworth R."/>
            <person name="Johnson A."/>
            <person name="Loviza R."/>
            <person name="Walstead R."/>
            <person name="Shah Z."/>
            <person name="Kiflezghi M."/>
            <person name="Wade K."/>
            <person name="Ball S.L."/>
            <person name="Bradley K.W."/>
            <person name="Asai D.J."/>
            <person name="Bowman C.A."/>
            <person name="Russell D.A."/>
            <person name="Pope W.H."/>
            <person name="Jacobs-Sera D."/>
            <person name="Hendrix R.W."/>
            <person name="Hatfull G.F."/>
        </authorList>
    </citation>
    <scope>NUCLEOTIDE SEQUENCE [LARGE SCALE GENOMIC DNA]</scope>
    <source>
        <strain evidence="10 11">DSM 27648</strain>
    </source>
</reference>
<dbReference type="CDD" id="cd07153">
    <property type="entry name" value="Fur_like"/>
    <property type="match status" value="1"/>
</dbReference>
<keyword evidence="11" id="KW-1185">Reference proteome</keyword>